<organism evidence="2">
    <name type="scientific">Tetraselmis sp. GSL018</name>
    <dbReference type="NCBI Taxonomy" id="582737"/>
    <lineage>
        <taxon>Eukaryota</taxon>
        <taxon>Viridiplantae</taxon>
        <taxon>Chlorophyta</taxon>
        <taxon>core chlorophytes</taxon>
        <taxon>Chlorodendrophyceae</taxon>
        <taxon>Chlorodendrales</taxon>
        <taxon>Chlorodendraceae</taxon>
        <taxon>Tetraselmis</taxon>
    </lineage>
</organism>
<dbReference type="GO" id="GO:0051225">
    <property type="term" value="P:spindle assembly"/>
    <property type="evidence" value="ECO:0007669"/>
    <property type="project" value="InterPro"/>
</dbReference>
<keyword evidence="1" id="KW-0175">Coiled coil</keyword>
<dbReference type="Pfam" id="PF14817">
    <property type="entry name" value="HAUS5"/>
    <property type="match status" value="1"/>
</dbReference>
<protein>
    <submittedName>
        <fullName evidence="2">Uncharacterized protein</fullName>
    </submittedName>
</protein>
<evidence type="ECO:0000313" key="2">
    <source>
        <dbReference type="EMBL" id="JAC80047.1"/>
    </source>
</evidence>
<dbReference type="GO" id="GO:0070652">
    <property type="term" value="C:HAUS complex"/>
    <property type="evidence" value="ECO:0007669"/>
    <property type="project" value="InterPro"/>
</dbReference>
<feature type="coiled-coil region" evidence="1">
    <location>
        <begin position="93"/>
        <end position="134"/>
    </location>
</feature>
<dbReference type="InterPro" id="IPR029131">
    <property type="entry name" value="HAUS5"/>
</dbReference>
<name>A0A061S4E1_9CHLO</name>
<reference evidence="2" key="1">
    <citation type="submission" date="2014-05" db="EMBL/GenBank/DDBJ databases">
        <title>The transcriptome of the halophilic microalga Tetraselmis sp. GSL018 isolated from the Great Salt Lake, Utah.</title>
        <authorList>
            <person name="Jinkerson R.E."/>
            <person name="D'Adamo S."/>
            <person name="Posewitz M.C."/>
        </authorList>
    </citation>
    <scope>NUCLEOTIDE SEQUENCE</scope>
    <source>
        <strain evidence="2">GSL018</strain>
    </source>
</reference>
<dbReference type="AlphaFoldDB" id="A0A061S4E1"/>
<sequence>ESMANQETAEINRLVEWLQSLGCPYPVSEIRTAARRLAVGDRPNSTGNSELGSALRFLSNNVYSADYVQHVRRNLALSSWIPTSEHCGTAKSEVLESRQLEELEKRIGSLNNQISELKKNISREMEELTREEALRRSAVNSVSCDEQKTVLLSSVANSSNFGQLDAQILEARDRLSRVLSEASGAEVVSGRPTKREQVLEACQTVAACLFPGDTEKGETKTTDFNTEAMREFIVGSEICGIPASKRLSVSDFEAWRAPEQAIREVRGRGRYYLWSYLSS</sequence>
<gene>
    <name evidence="2" type="ORF">TSPGSL018_11187</name>
</gene>
<accession>A0A061S4E1</accession>
<dbReference type="EMBL" id="GBEZ01005236">
    <property type="protein sequence ID" value="JAC80047.1"/>
    <property type="molecule type" value="Transcribed_RNA"/>
</dbReference>
<evidence type="ECO:0000256" key="1">
    <source>
        <dbReference type="SAM" id="Coils"/>
    </source>
</evidence>
<proteinExistence type="predicted"/>
<feature type="non-terminal residue" evidence="2">
    <location>
        <position position="1"/>
    </location>
</feature>